<dbReference type="SMART" id="SM00225">
    <property type="entry name" value="BTB"/>
    <property type="match status" value="1"/>
</dbReference>
<dbReference type="InterPro" id="IPR052407">
    <property type="entry name" value="BTB_POZ_domain_cont_9"/>
</dbReference>
<dbReference type="PANTHER" id="PTHR46306">
    <property type="entry name" value="BTB/POZ DOMAIN-CONTAINING PROTEIN 9"/>
    <property type="match status" value="1"/>
</dbReference>
<organism evidence="3 4">
    <name type="scientific">Diversispora epigaea</name>
    <dbReference type="NCBI Taxonomy" id="1348612"/>
    <lineage>
        <taxon>Eukaryota</taxon>
        <taxon>Fungi</taxon>
        <taxon>Fungi incertae sedis</taxon>
        <taxon>Mucoromycota</taxon>
        <taxon>Glomeromycotina</taxon>
        <taxon>Glomeromycetes</taxon>
        <taxon>Diversisporales</taxon>
        <taxon>Diversisporaceae</taxon>
        <taxon>Diversispora</taxon>
    </lineage>
</organism>
<dbReference type="AlphaFoldDB" id="A0A397HIK9"/>
<gene>
    <name evidence="3" type="ORF">Glove_349g101</name>
</gene>
<sequence>MTTKFYDRLSNDLAQLLEDPIDYNVSIEVSEEPDNKNFKGHSCILQSRSSYFKKKINEIPFNENHIKVINMPNISVKIFDVIIKYIYRGTISLEKLENSIIFDLLISANELDLDELVEHIQTHLVNNNASWLRLNFTQVYQTSYQTKNFTIIQEFCNDIIAKYPNIIFESENFLSLPEYALITILKRDDLQLEEGKIWDYAIQWGKAQNQTLPTNLDEWINENFLTLKTTLKQILPQIRYFNISGNDVLDKLFPYLQLFETKLWLDISSRFMAPDRPITSTILPPRKILNDTLPTRTITDEDIEVTDEIWTENIENMKNIENMEDVKIEYMEDVNIEYVGENMKDSKCEITENAKNIANSENIENIANAENIENIEISKIDGNTENIEISNNIDEMRPRRKGQKLKMRRDLDGKDGNKDEVDENGFDGDGCDANECRKCTSDIYREETPYTENIHMN</sequence>
<dbReference type="InterPro" id="IPR011705">
    <property type="entry name" value="BACK"/>
</dbReference>
<dbReference type="InterPro" id="IPR011333">
    <property type="entry name" value="SKP1/BTB/POZ_sf"/>
</dbReference>
<dbReference type="InterPro" id="IPR000210">
    <property type="entry name" value="BTB/POZ_dom"/>
</dbReference>
<dbReference type="Gene3D" id="1.25.40.420">
    <property type="match status" value="1"/>
</dbReference>
<feature type="domain" description="BTB" evidence="2">
    <location>
        <begin position="23"/>
        <end position="95"/>
    </location>
</feature>
<evidence type="ECO:0000256" key="1">
    <source>
        <dbReference type="SAM" id="MobiDB-lite"/>
    </source>
</evidence>
<dbReference type="PANTHER" id="PTHR46306:SF1">
    <property type="entry name" value="BTB_POZ DOMAIN-CONTAINING PROTEIN 9"/>
    <property type="match status" value="1"/>
</dbReference>
<feature type="compositionally biased region" description="Basic and acidic residues" evidence="1">
    <location>
        <begin position="408"/>
        <end position="419"/>
    </location>
</feature>
<dbReference type="Proteomes" id="UP000266861">
    <property type="component" value="Unassembled WGS sequence"/>
</dbReference>
<reference evidence="3 4" key="1">
    <citation type="submission" date="2018-08" db="EMBL/GenBank/DDBJ databases">
        <title>Genome and evolution of the arbuscular mycorrhizal fungus Diversispora epigaea (formerly Glomus versiforme) and its bacterial endosymbionts.</title>
        <authorList>
            <person name="Sun X."/>
            <person name="Fei Z."/>
            <person name="Harrison M."/>
        </authorList>
    </citation>
    <scope>NUCLEOTIDE SEQUENCE [LARGE SCALE GENOMIC DNA]</scope>
    <source>
        <strain evidence="3 4">IT104</strain>
    </source>
</reference>
<feature type="region of interest" description="Disordered" evidence="1">
    <location>
        <begin position="398"/>
        <end position="427"/>
    </location>
</feature>
<evidence type="ECO:0000313" key="4">
    <source>
        <dbReference type="Proteomes" id="UP000266861"/>
    </source>
</evidence>
<dbReference type="SUPFAM" id="SSF54695">
    <property type="entry name" value="POZ domain"/>
    <property type="match status" value="1"/>
</dbReference>
<dbReference type="PROSITE" id="PS50097">
    <property type="entry name" value="BTB"/>
    <property type="match status" value="1"/>
</dbReference>
<dbReference type="EMBL" id="PQFF01000319">
    <property type="protein sequence ID" value="RHZ61254.1"/>
    <property type="molecule type" value="Genomic_DNA"/>
</dbReference>
<evidence type="ECO:0000259" key="2">
    <source>
        <dbReference type="PROSITE" id="PS50097"/>
    </source>
</evidence>
<name>A0A397HIK9_9GLOM</name>
<keyword evidence="4" id="KW-1185">Reference proteome</keyword>
<protein>
    <recommendedName>
        <fullName evidence="2">BTB domain-containing protein</fullName>
    </recommendedName>
</protein>
<evidence type="ECO:0000313" key="3">
    <source>
        <dbReference type="EMBL" id="RHZ61254.1"/>
    </source>
</evidence>
<feature type="compositionally biased region" description="Basic residues" evidence="1">
    <location>
        <begin position="398"/>
        <end position="407"/>
    </location>
</feature>
<dbReference type="Pfam" id="PF00651">
    <property type="entry name" value="BTB"/>
    <property type="match status" value="1"/>
</dbReference>
<comment type="caution">
    <text evidence="3">The sequence shown here is derived from an EMBL/GenBank/DDBJ whole genome shotgun (WGS) entry which is preliminary data.</text>
</comment>
<dbReference type="GO" id="GO:0005737">
    <property type="term" value="C:cytoplasm"/>
    <property type="evidence" value="ECO:0007669"/>
    <property type="project" value="TreeGrafter"/>
</dbReference>
<proteinExistence type="predicted"/>
<dbReference type="Pfam" id="PF07707">
    <property type="entry name" value="BACK"/>
    <property type="match status" value="1"/>
</dbReference>
<accession>A0A397HIK9</accession>
<dbReference type="Gene3D" id="3.30.710.10">
    <property type="entry name" value="Potassium Channel Kv1.1, Chain A"/>
    <property type="match status" value="1"/>
</dbReference>
<dbReference type="OrthoDB" id="25620at2759"/>
<dbReference type="CDD" id="cd18186">
    <property type="entry name" value="BTB_POZ_ZBTB_KLHL-like"/>
    <property type="match status" value="1"/>
</dbReference>